<reference evidence="2" key="1">
    <citation type="submission" date="2006-03" db="EMBL/GenBank/DDBJ databases">
        <title>Complete sequence of Rhodopseudomonas palustris BisB18.</title>
        <authorList>
            <consortium name="US DOE Joint Genome Institute"/>
            <person name="Copeland A."/>
            <person name="Lucas S."/>
            <person name="Lapidus A."/>
            <person name="Barry K."/>
            <person name="Detter J.C."/>
            <person name="Glavina del Rio T."/>
            <person name="Hammon N."/>
            <person name="Israni S."/>
            <person name="Dalin E."/>
            <person name="Tice H."/>
            <person name="Pitluck S."/>
            <person name="Chain P."/>
            <person name="Malfatti S."/>
            <person name="Shin M."/>
            <person name="Vergez L."/>
            <person name="Schmutz J."/>
            <person name="Larimer F."/>
            <person name="Land M."/>
            <person name="Hauser L."/>
            <person name="Pelletier D.A."/>
            <person name="Kyrpides N."/>
            <person name="Anderson I."/>
            <person name="Oda Y."/>
            <person name="Harwood C.S."/>
            <person name="Richardson P."/>
        </authorList>
    </citation>
    <scope>NUCLEOTIDE SEQUENCE [LARGE SCALE GENOMIC DNA]</scope>
    <source>
        <strain evidence="2">BisB18</strain>
    </source>
</reference>
<dbReference type="RefSeq" id="WP_011472612.1">
    <property type="nucleotide sequence ID" value="NC_007925.1"/>
</dbReference>
<gene>
    <name evidence="2" type="ordered locus">RPC_2159</name>
</gene>
<evidence type="ECO:0000256" key="1">
    <source>
        <dbReference type="SAM" id="SignalP"/>
    </source>
</evidence>
<organism evidence="2">
    <name type="scientific">Rhodopseudomonas palustris (strain BisB18)</name>
    <dbReference type="NCBI Taxonomy" id="316056"/>
    <lineage>
        <taxon>Bacteria</taxon>
        <taxon>Pseudomonadati</taxon>
        <taxon>Pseudomonadota</taxon>
        <taxon>Alphaproteobacteria</taxon>
        <taxon>Hyphomicrobiales</taxon>
        <taxon>Nitrobacteraceae</taxon>
        <taxon>Rhodopseudomonas</taxon>
    </lineage>
</organism>
<evidence type="ECO:0008006" key="3">
    <source>
        <dbReference type="Google" id="ProtNLM"/>
    </source>
</evidence>
<dbReference type="KEGG" id="rpc:RPC_2159"/>
<feature type="chain" id="PRO_5004200101" description="Lipoprotein" evidence="1">
    <location>
        <begin position="23"/>
        <end position="207"/>
    </location>
</feature>
<dbReference type="OrthoDB" id="8137348at2"/>
<dbReference type="HOGENOM" id="CLU_1325495_0_0_5"/>
<protein>
    <recommendedName>
        <fullName evidence="3">Lipoprotein</fullName>
    </recommendedName>
</protein>
<dbReference type="PROSITE" id="PS51257">
    <property type="entry name" value="PROKAR_LIPOPROTEIN"/>
    <property type="match status" value="1"/>
</dbReference>
<feature type="signal peptide" evidence="1">
    <location>
        <begin position="1"/>
        <end position="22"/>
    </location>
</feature>
<proteinExistence type="predicted"/>
<name>Q216H3_RHOPB</name>
<dbReference type="EMBL" id="CP000301">
    <property type="protein sequence ID" value="ABD87713.1"/>
    <property type="molecule type" value="Genomic_DNA"/>
</dbReference>
<keyword evidence="1" id="KW-0732">Signal</keyword>
<dbReference type="AlphaFoldDB" id="Q216H3"/>
<evidence type="ECO:0000313" key="2">
    <source>
        <dbReference type="EMBL" id="ABD87713.1"/>
    </source>
</evidence>
<sequence length="207" mass="22970">MRVAYRVVAAMSLSLLAGCVTAQQQKVILSQRQSAFATPLDGKWRKAHETRPIAILLGRAETTVILAPRRAAVEASCYRGKPRIRLAYDVGLRSGPISVAYHFNDAAEQTGTVLVRGLRRNIVVIDYQPTATAFLAELRASTTLQVRVSRSVFEMHDAGFRWEPDDPVLKDVLAACHGTMPDDKRQNQPDDNDEPLDDAIREVLSEM</sequence>
<accession>Q216H3</accession>